<sequence length="135" mass="14828">MAPARVYEGGCLCGYIRYRTEGQPVFPHLCSCRMCRRWSGAPTVAWVEFPMDEIDWCGPGGEPQLFRSSARTQRGSCPLCGSGLCAVDDGYANVSITIGSLDRPNLIVPDARHSHARTRPKWWEARVMHSGNGGG</sequence>
<dbReference type="OrthoDB" id="9807246at2"/>
<dbReference type="InterPro" id="IPR011057">
    <property type="entry name" value="Mss4-like_sf"/>
</dbReference>
<evidence type="ECO:0000256" key="4">
    <source>
        <dbReference type="ARBA" id="ARBA00023239"/>
    </source>
</evidence>
<organism evidence="6 7">
    <name type="scientific">Pyruvatibacter mobilis</name>
    <dbReference type="NCBI Taxonomy" id="1712261"/>
    <lineage>
        <taxon>Bacteria</taxon>
        <taxon>Pseudomonadati</taxon>
        <taxon>Pseudomonadota</taxon>
        <taxon>Alphaproteobacteria</taxon>
        <taxon>Hyphomicrobiales</taxon>
        <taxon>Parvibaculaceae</taxon>
        <taxon>Pyruvatibacter</taxon>
    </lineage>
</organism>
<dbReference type="Proteomes" id="UP000470384">
    <property type="component" value="Unassembled WGS sequence"/>
</dbReference>
<dbReference type="GeneID" id="301039554"/>
<feature type="domain" description="CENP-V/GFA" evidence="5">
    <location>
        <begin position="7"/>
        <end position="124"/>
    </location>
</feature>
<dbReference type="GO" id="GO:0016846">
    <property type="term" value="F:carbon-sulfur lyase activity"/>
    <property type="evidence" value="ECO:0007669"/>
    <property type="project" value="InterPro"/>
</dbReference>
<keyword evidence="4" id="KW-0456">Lyase</keyword>
<evidence type="ECO:0000256" key="2">
    <source>
        <dbReference type="ARBA" id="ARBA00022723"/>
    </source>
</evidence>
<gene>
    <name evidence="6" type="ORF">GTQ45_14220</name>
</gene>
<dbReference type="InterPro" id="IPR006913">
    <property type="entry name" value="CENP-V/GFA"/>
</dbReference>
<keyword evidence="7" id="KW-1185">Reference proteome</keyword>
<dbReference type="PROSITE" id="PS51891">
    <property type="entry name" value="CENP_V_GFA"/>
    <property type="match status" value="1"/>
</dbReference>
<evidence type="ECO:0000256" key="1">
    <source>
        <dbReference type="ARBA" id="ARBA00005495"/>
    </source>
</evidence>
<dbReference type="SUPFAM" id="SSF51316">
    <property type="entry name" value="Mss4-like"/>
    <property type="match status" value="1"/>
</dbReference>
<dbReference type="PANTHER" id="PTHR33337:SF40">
    <property type="entry name" value="CENP-V_GFA DOMAIN-CONTAINING PROTEIN-RELATED"/>
    <property type="match status" value="1"/>
</dbReference>
<dbReference type="Gene3D" id="3.90.1590.10">
    <property type="entry name" value="glutathione-dependent formaldehyde- activating enzyme (gfa)"/>
    <property type="match status" value="1"/>
</dbReference>
<keyword evidence="2" id="KW-0479">Metal-binding</keyword>
<protein>
    <submittedName>
        <fullName evidence="6">GFA family protein</fullName>
    </submittedName>
</protein>
<comment type="similarity">
    <text evidence="1">Belongs to the Gfa family.</text>
</comment>
<accession>A0A845QH25</accession>
<dbReference type="GO" id="GO:0046872">
    <property type="term" value="F:metal ion binding"/>
    <property type="evidence" value="ECO:0007669"/>
    <property type="project" value="UniProtKB-KW"/>
</dbReference>
<dbReference type="AlphaFoldDB" id="A0A845QH25"/>
<dbReference type="EMBL" id="WXYQ01000012">
    <property type="protein sequence ID" value="NBG96891.1"/>
    <property type="molecule type" value="Genomic_DNA"/>
</dbReference>
<keyword evidence="3" id="KW-0862">Zinc</keyword>
<comment type="caution">
    <text evidence="6">The sequence shown here is derived from an EMBL/GenBank/DDBJ whole genome shotgun (WGS) entry which is preliminary data.</text>
</comment>
<name>A0A845QH25_9HYPH</name>
<dbReference type="Pfam" id="PF04828">
    <property type="entry name" value="GFA"/>
    <property type="match status" value="1"/>
</dbReference>
<proteinExistence type="inferred from homology"/>
<evidence type="ECO:0000256" key="3">
    <source>
        <dbReference type="ARBA" id="ARBA00022833"/>
    </source>
</evidence>
<evidence type="ECO:0000313" key="6">
    <source>
        <dbReference type="EMBL" id="NBG96891.1"/>
    </source>
</evidence>
<dbReference type="RefSeq" id="WP_160588892.1">
    <property type="nucleotide sequence ID" value="NZ_BMHN01000001.1"/>
</dbReference>
<evidence type="ECO:0000313" key="7">
    <source>
        <dbReference type="Proteomes" id="UP000470384"/>
    </source>
</evidence>
<dbReference type="PANTHER" id="PTHR33337">
    <property type="entry name" value="GFA DOMAIN-CONTAINING PROTEIN"/>
    <property type="match status" value="1"/>
</dbReference>
<evidence type="ECO:0000259" key="5">
    <source>
        <dbReference type="PROSITE" id="PS51891"/>
    </source>
</evidence>
<reference evidence="6 7" key="1">
    <citation type="journal article" date="2016" name="Int. J. Syst. Evol. Microbiol.">
        <title>Pyruvatibacter mobilis gen. nov., sp. nov., a marine bacterium from the culture broth of Picochlorum sp. 122.</title>
        <authorList>
            <person name="Wang G."/>
            <person name="Tang M."/>
            <person name="Wu H."/>
            <person name="Dai S."/>
            <person name="Li T."/>
            <person name="Chen C."/>
            <person name="He H."/>
            <person name="Fan J."/>
            <person name="Xiang W."/>
            <person name="Li X."/>
        </authorList>
    </citation>
    <scope>NUCLEOTIDE SEQUENCE [LARGE SCALE GENOMIC DNA]</scope>
    <source>
        <strain evidence="6 7">GYP-11</strain>
    </source>
</reference>